<dbReference type="EMBL" id="JASBWS010000028">
    <property type="protein sequence ID" value="KAJ9109804.1"/>
    <property type="molecule type" value="Genomic_DNA"/>
</dbReference>
<sequence>MAQTKDEPASAPQPPSTSDTIPESDLILLQRYLNLPETGNLPETTPTPLTFLRAYFDLVSASLSHIFAEHTTPRERSRIPQVKARRMVWAGLGGAPGQRTMGRGLPAELSAEEGWKRFPLLWERLGGDHLGPAKETSAVEHAVRPLEVPSQATGTRVGSRALGGQSSTRSGGGLFGAMDDDEDMGEPAMSNIPLNKEGPTSSIPPVSIAPSAPSSQSTATTSIHPTSQRVLDEAQWPSHSFMPGADRASVLQVNRLGGLMRDLEEEREAIELVEARRRERRGQTNAEREEIVDPVVGDERDVIEAFERHLLELFLDGKDTIPYDAIDFTEPPGGNPLLEQDAQDDYFDDEDEFDYRAARGEAPAEAKLEEGEYDY</sequence>
<keyword evidence="2" id="KW-1185">Reference proteome</keyword>
<evidence type="ECO:0000313" key="1">
    <source>
        <dbReference type="EMBL" id="KAJ9109804.1"/>
    </source>
</evidence>
<name>A0ACC2WF17_9TREE</name>
<organism evidence="1 2">
    <name type="scientific">Naganishia adeliensis</name>
    <dbReference type="NCBI Taxonomy" id="92952"/>
    <lineage>
        <taxon>Eukaryota</taxon>
        <taxon>Fungi</taxon>
        <taxon>Dikarya</taxon>
        <taxon>Basidiomycota</taxon>
        <taxon>Agaricomycotina</taxon>
        <taxon>Tremellomycetes</taxon>
        <taxon>Filobasidiales</taxon>
        <taxon>Filobasidiaceae</taxon>
        <taxon>Naganishia</taxon>
    </lineage>
</organism>
<dbReference type="Proteomes" id="UP001230649">
    <property type="component" value="Unassembled WGS sequence"/>
</dbReference>
<gene>
    <name evidence="1" type="ORF">QFC20_003220</name>
</gene>
<protein>
    <submittedName>
        <fullName evidence="1">Uncharacterized protein</fullName>
    </submittedName>
</protein>
<comment type="caution">
    <text evidence="1">The sequence shown here is derived from an EMBL/GenBank/DDBJ whole genome shotgun (WGS) entry which is preliminary data.</text>
</comment>
<accession>A0ACC2WF17</accession>
<reference evidence="1" key="1">
    <citation type="submission" date="2023-04" db="EMBL/GenBank/DDBJ databases">
        <title>Draft Genome sequencing of Naganishia species isolated from polar environments using Oxford Nanopore Technology.</title>
        <authorList>
            <person name="Leo P."/>
            <person name="Venkateswaran K."/>
        </authorList>
    </citation>
    <scope>NUCLEOTIDE SEQUENCE</scope>
    <source>
        <strain evidence="1">MNA-CCFEE 5262</strain>
    </source>
</reference>
<evidence type="ECO:0000313" key="2">
    <source>
        <dbReference type="Proteomes" id="UP001230649"/>
    </source>
</evidence>
<proteinExistence type="predicted"/>